<organism evidence="9 10">
    <name type="scientific">Portunus trituberculatus</name>
    <name type="common">Swimming crab</name>
    <name type="synonym">Neptunus trituberculatus</name>
    <dbReference type="NCBI Taxonomy" id="210409"/>
    <lineage>
        <taxon>Eukaryota</taxon>
        <taxon>Metazoa</taxon>
        <taxon>Ecdysozoa</taxon>
        <taxon>Arthropoda</taxon>
        <taxon>Crustacea</taxon>
        <taxon>Multicrustacea</taxon>
        <taxon>Malacostraca</taxon>
        <taxon>Eumalacostraca</taxon>
        <taxon>Eucarida</taxon>
        <taxon>Decapoda</taxon>
        <taxon>Pleocyemata</taxon>
        <taxon>Brachyura</taxon>
        <taxon>Eubrachyura</taxon>
        <taxon>Portunoidea</taxon>
        <taxon>Portunidae</taxon>
        <taxon>Portuninae</taxon>
        <taxon>Portunus</taxon>
    </lineage>
</organism>
<dbReference type="SUPFAM" id="SSF48208">
    <property type="entry name" value="Six-hairpin glycosidases"/>
    <property type="match status" value="1"/>
</dbReference>
<dbReference type="AlphaFoldDB" id="A0A5B7JQG4"/>
<keyword evidence="5" id="KW-0378">Hydrolase</keyword>
<sequence length="75" mass="8754">MHYSSSGMPTSLEDSGQQWDFPNAWAPLQHLAIMGLYEARNIHHAAEELSFELAKKWIRTNWKGYQELEAMFEKV</sequence>
<name>A0A5B7JQG4_PORTR</name>
<evidence type="ECO:0000313" key="9">
    <source>
        <dbReference type="EMBL" id="MPC95278.1"/>
    </source>
</evidence>
<dbReference type="PANTHER" id="PTHR23403">
    <property type="entry name" value="TREHALASE"/>
    <property type="match status" value="1"/>
</dbReference>
<evidence type="ECO:0000256" key="8">
    <source>
        <dbReference type="ARBA" id="ARBA00031637"/>
    </source>
</evidence>
<comment type="similarity">
    <text evidence="2">Belongs to the glycosyl hydrolase 37 family.</text>
</comment>
<dbReference type="Proteomes" id="UP000324222">
    <property type="component" value="Unassembled WGS sequence"/>
</dbReference>
<dbReference type="PANTHER" id="PTHR23403:SF1">
    <property type="entry name" value="TREHALASE"/>
    <property type="match status" value="1"/>
</dbReference>
<dbReference type="EC" id="3.2.1.28" evidence="3"/>
<evidence type="ECO:0000256" key="3">
    <source>
        <dbReference type="ARBA" id="ARBA00012757"/>
    </source>
</evidence>
<dbReference type="GO" id="GO:0005993">
    <property type="term" value="P:trehalose catabolic process"/>
    <property type="evidence" value="ECO:0007669"/>
    <property type="project" value="TreeGrafter"/>
</dbReference>
<evidence type="ECO:0000256" key="5">
    <source>
        <dbReference type="ARBA" id="ARBA00022801"/>
    </source>
</evidence>
<dbReference type="PROSITE" id="PS00928">
    <property type="entry name" value="TREHALASE_2"/>
    <property type="match status" value="1"/>
</dbReference>
<evidence type="ECO:0000256" key="4">
    <source>
        <dbReference type="ARBA" id="ARBA00019905"/>
    </source>
</evidence>
<evidence type="ECO:0000256" key="6">
    <source>
        <dbReference type="ARBA" id="ARBA00023295"/>
    </source>
</evidence>
<dbReference type="InterPro" id="IPR001661">
    <property type="entry name" value="Glyco_hydro_37"/>
</dbReference>
<proteinExistence type="inferred from homology"/>
<dbReference type="Pfam" id="PF01204">
    <property type="entry name" value="Trehalase"/>
    <property type="match status" value="1"/>
</dbReference>
<accession>A0A5B7JQG4</accession>
<dbReference type="GO" id="GO:0004555">
    <property type="term" value="F:alpha,alpha-trehalase activity"/>
    <property type="evidence" value="ECO:0007669"/>
    <property type="project" value="UniProtKB-EC"/>
</dbReference>
<dbReference type="EMBL" id="VSRR010101605">
    <property type="protein sequence ID" value="MPC95278.1"/>
    <property type="molecule type" value="Genomic_DNA"/>
</dbReference>
<dbReference type="InterPro" id="IPR008928">
    <property type="entry name" value="6-hairpin_glycosidase_sf"/>
</dbReference>
<dbReference type="Gene3D" id="1.50.10.10">
    <property type="match status" value="1"/>
</dbReference>
<evidence type="ECO:0000256" key="1">
    <source>
        <dbReference type="ARBA" id="ARBA00001576"/>
    </source>
</evidence>
<evidence type="ECO:0000313" key="10">
    <source>
        <dbReference type="Proteomes" id="UP000324222"/>
    </source>
</evidence>
<keyword evidence="10" id="KW-1185">Reference proteome</keyword>
<protein>
    <recommendedName>
        <fullName evidence="4">Trehalase</fullName>
        <ecNumber evidence="3">3.2.1.28</ecNumber>
    </recommendedName>
    <alternativeName>
        <fullName evidence="7">Alpha,alpha-trehalase</fullName>
    </alternativeName>
    <alternativeName>
        <fullName evidence="8">Alpha,alpha-trehalose glucohydrolase</fullName>
    </alternativeName>
</protein>
<reference evidence="9 10" key="1">
    <citation type="submission" date="2019-05" db="EMBL/GenBank/DDBJ databases">
        <title>Another draft genome of Portunus trituberculatus and its Hox gene families provides insights of decapod evolution.</title>
        <authorList>
            <person name="Jeong J.-H."/>
            <person name="Song I."/>
            <person name="Kim S."/>
            <person name="Choi T."/>
            <person name="Kim D."/>
            <person name="Ryu S."/>
            <person name="Kim W."/>
        </authorList>
    </citation>
    <scope>NUCLEOTIDE SEQUENCE [LARGE SCALE GENOMIC DNA]</scope>
    <source>
        <tissue evidence="9">Muscle</tissue>
    </source>
</reference>
<gene>
    <name evidence="9" type="primary">Treh</name>
    <name evidence="9" type="ORF">E2C01_090480</name>
</gene>
<dbReference type="OrthoDB" id="3542292at2759"/>
<comment type="caution">
    <text evidence="9">The sequence shown here is derived from an EMBL/GenBank/DDBJ whole genome shotgun (WGS) entry which is preliminary data.</text>
</comment>
<dbReference type="InterPro" id="IPR018232">
    <property type="entry name" value="Glyco_hydro_37_CS"/>
</dbReference>
<evidence type="ECO:0000256" key="2">
    <source>
        <dbReference type="ARBA" id="ARBA00005615"/>
    </source>
</evidence>
<dbReference type="InterPro" id="IPR012341">
    <property type="entry name" value="6hp_glycosidase-like_sf"/>
</dbReference>
<evidence type="ECO:0000256" key="7">
    <source>
        <dbReference type="ARBA" id="ARBA00030473"/>
    </source>
</evidence>
<comment type="catalytic activity">
    <reaction evidence="1">
        <text>alpha,alpha-trehalose + H2O = alpha-D-glucose + beta-D-glucose</text>
        <dbReference type="Rhea" id="RHEA:32675"/>
        <dbReference type="ChEBI" id="CHEBI:15377"/>
        <dbReference type="ChEBI" id="CHEBI:15903"/>
        <dbReference type="ChEBI" id="CHEBI:16551"/>
        <dbReference type="ChEBI" id="CHEBI:17925"/>
        <dbReference type="EC" id="3.2.1.28"/>
    </reaction>
</comment>
<keyword evidence="6" id="KW-0326">Glycosidase</keyword>